<dbReference type="InterPro" id="IPR009003">
    <property type="entry name" value="Peptidase_S1_PA"/>
</dbReference>
<evidence type="ECO:0000256" key="2">
    <source>
        <dbReference type="ARBA" id="ARBA00022670"/>
    </source>
</evidence>
<dbReference type="RefSeq" id="WP_006964763.1">
    <property type="nucleotide sequence ID" value="NZ_APJX01000002.1"/>
</dbReference>
<dbReference type="InterPro" id="IPR050966">
    <property type="entry name" value="Glutamyl_endopeptidase"/>
</dbReference>
<gene>
    <name evidence="8" type="ORF">Dpo_2c01920</name>
</gene>
<evidence type="ECO:0000256" key="1">
    <source>
        <dbReference type="ARBA" id="ARBA00008764"/>
    </source>
</evidence>
<keyword evidence="5 6" id="KW-0720">Serine protease</keyword>
<keyword evidence="9" id="KW-1185">Reference proteome</keyword>
<evidence type="ECO:0000256" key="3">
    <source>
        <dbReference type="ARBA" id="ARBA00022729"/>
    </source>
</evidence>
<comment type="caution">
    <text evidence="8">The sequence shown here is derived from an EMBL/GenBank/DDBJ whole genome shotgun (WGS) entry which is preliminary data.</text>
</comment>
<name>S0FZE2_9BACT</name>
<protein>
    <recommendedName>
        <fullName evidence="6">Serine protease</fullName>
        <ecNumber evidence="6">3.4.21.-</ecNumber>
    </recommendedName>
</protein>
<keyword evidence="2 6" id="KW-0645">Protease</keyword>
<dbReference type="SUPFAM" id="SSF50494">
    <property type="entry name" value="Trypsin-like serine proteases"/>
    <property type="match status" value="1"/>
</dbReference>
<sequence>MRIPGFDKTFYLNAKLTALQAQSPDWASRDTAYLETYLAARGMTPEAHYIRYGWTEGLSPNAFFDPVEYRTAKARQLAATGYSPSEEAGLDAFDNAWPWDVYLHYIQFGAAEGIHPSNRFDETRYLSDKLAALQSDPATARDWALKTIPDLRDLLTDLGMTVVDHYMQYGAAEGLTPVPVPEQSQADAMPHPHVTLPDTLALDWVDTIEITTLPHTAIGQIRIRFDDQTNLGTGFLISPEHVLTSAHVLLDSDGRLDETAQISFFPGLNGDAATAVSYGWQQAWVQTQFHSDDLYPGWPDNDLGLVRLDRPVDSTAGFLSLDPDAPPDLSGIPVQSAGYSAAGITQDNPDTPGPDYYQWEVAGFIDQSLYDNGALGLSDSMAVLGGASGSPVYYMENDTTYLAGVISGSLNNGMVAAAMDTDSLAWLNSILY</sequence>
<dbReference type="GO" id="GO:0006508">
    <property type="term" value="P:proteolysis"/>
    <property type="evidence" value="ECO:0007669"/>
    <property type="project" value="UniProtKB-KW"/>
</dbReference>
<comment type="similarity">
    <text evidence="1 6">Belongs to the peptidase S1B family.</text>
</comment>
<organism evidence="8 9">
    <name type="scientific">Desulfotignum phosphitoxidans DSM 13687</name>
    <dbReference type="NCBI Taxonomy" id="1286635"/>
    <lineage>
        <taxon>Bacteria</taxon>
        <taxon>Pseudomonadati</taxon>
        <taxon>Thermodesulfobacteriota</taxon>
        <taxon>Desulfobacteria</taxon>
        <taxon>Desulfobacterales</taxon>
        <taxon>Desulfobacteraceae</taxon>
        <taxon>Desulfotignum</taxon>
    </lineage>
</organism>
<dbReference type="PANTHER" id="PTHR15462">
    <property type="entry name" value="SERINE PROTEASE"/>
    <property type="match status" value="1"/>
</dbReference>
<dbReference type="Gene3D" id="2.40.10.10">
    <property type="entry name" value="Trypsin-like serine proteases"/>
    <property type="match status" value="2"/>
</dbReference>
<evidence type="ECO:0000259" key="7">
    <source>
        <dbReference type="Pfam" id="PF00089"/>
    </source>
</evidence>
<dbReference type="Pfam" id="PF00089">
    <property type="entry name" value="Trypsin"/>
    <property type="match status" value="1"/>
</dbReference>
<dbReference type="Proteomes" id="UP000014216">
    <property type="component" value="Unassembled WGS sequence"/>
</dbReference>
<dbReference type="AlphaFoldDB" id="S0FZE2"/>
<evidence type="ECO:0000256" key="6">
    <source>
        <dbReference type="RuleBase" id="RU004296"/>
    </source>
</evidence>
<dbReference type="InterPro" id="IPR008256">
    <property type="entry name" value="Peptidase_S1B"/>
</dbReference>
<proteinExistence type="inferred from homology"/>
<dbReference type="InterPro" id="IPR001254">
    <property type="entry name" value="Trypsin_dom"/>
</dbReference>
<keyword evidence="4 6" id="KW-0378">Hydrolase</keyword>
<reference evidence="8 9" key="1">
    <citation type="journal article" date="2013" name="Genome Announc.">
        <title>Draft Genome Sequence of Desulfotignum phosphitoxidans DSM 13687 Strain FiPS-3.</title>
        <authorList>
            <person name="Poehlein A."/>
            <person name="Daniel R."/>
            <person name="Simeonova D.D."/>
        </authorList>
    </citation>
    <scope>NUCLEOTIDE SEQUENCE [LARGE SCALE GENOMIC DNA]</scope>
    <source>
        <strain evidence="8 9">DSM 13687</strain>
    </source>
</reference>
<accession>S0FZE2</accession>
<dbReference type="PANTHER" id="PTHR15462:SF8">
    <property type="entry name" value="SERINE PROTEASE"/>
    <property type="match status" value="1"/>
</dbReference>
<dbReference type="GO" id="GO:0004252">
    <property type="term" value="F:serine-type endopeptidase activity"/>
    <property type="evidence" value="ECO:0007669"/>
    <property type="project" value="InterPro"/>
</dbReference>
<dbReference type="EC" id="3.4.21.-" evidence="6"/>
<dbReference type="PRINTS" id="PR00839">
    <property type="entry name" value="V8PROTEASE"/>
</dbReference>
<evidence type="ECO:0000256" key="5">
    <source>
        <dbReference type="ARBA" id="ARBA00022825"/>
    </source>
</evidence>
<evidence type="ECO:0000313" key="8">
    <source>
        <dbReference type="EMBL" id="EMS80503.1"/>
    </source>
</evidence>
<dbReference type="InterPro" id="IPR043504">
    <property type="entry name" value="Peptidase_S1_PA_chymotrypsin"/>
</dbReference>
<evidence type="ECO:0000256" key="4">
    <source>
        <dbReference type="ARBA" id="ARBA00022801"/>
    </source>
</evidence>
<keyword evidence="3" id="KW-0732">Signal</keyword>
<dbReference type="EMBL" id="APJX01000002">
    <property type="protein sequence ID" value="EMS80503.1"/>
    <property type="molecule type" value="Genomic_DNA"/>
</dbReference>
<feature type="domain" description="Peptidase S1" evidence="7">
    <location>
        <begin position="224"/>
        <end position="411"/>
    </location>
</feature>
<dbReference type="OrthoDB" id="9816564at2"/>
<evidence type="ECO:0000313" key="9">
    <source>
        <dbReference type="Proteomes" id="UP000014216"/>
    </source>
</evidence>